<protein>
    <submittedName>
        <fullName evidence="1">Uncharacterized protein</fullName>
    </submittedName>
</protein>
<dbReference type="InterPro" id="IPR016177">
    <property type="entry name" value="DNA-bd_dom_sf"/>
</dbReference>
<accession>A0A3A9AHV3</accession>
<dbReference type="Proteomes" id="UP000280696">
    <property type="component" value="Unassembled WGS sequence"/>
</dbReference>
<evidence type="ECO:0000313" key="1">
    <source>
        <dbReference type="EMBL" id="RKI86961.1"/>
    </source>
</evidence>
<proteinExistence type="predicted"/>
<comment type="caution">
    <text evidence="1">The sequence shown here is derived from an EMBL/GenBank/DDBJ whole genome shotgun (WGS) entry which is preliminary data.</text>
</comment>
<dbReference type="Gene3D" id="3.90.75.20">
    <property type="match status" value="1"/>
</dbReference>
<name>A0A3A9AHV3_9FIRM</name>
<dbReference type="SUPFAM" id="SSF54171">
    <property type="entry name" value="DNA-binding domain"/>
    <property type="match status" value="1"/>
</dbReference>
<dbReference type="AlphaFoldDB" id="A0A3A9AHV3"/>
<evidence type="ECO:0000313" key="2">
    <source>
        <dbReference type="Proteomes" id="UP000280696"/>
    </source>
</evidence>
<reference evidence="1 2" key="1">
    <citation type="submission" date="2018-09" db="EMBL/GenBank/DDBJ databases">
        <title>Murine metabolic-syndrome-specific gut microbial biobank.</title>
        <authorList>
            <person name="Liu C."/>
        </authorList>
    </citation>
    <scope>NUCLEOTIDE SEQUENCE [LARGE SCALE GENOMIC DNA]</scope>
    <source>
        <strain evidence="1 2">0.1xD8-82</strain>
    </source>
</reference>
<gene>
    <name evidence="1" type="ORF">D7V94_22005</name>
</gene>
<dbReference type="EMBL" id="RAYQ01000052">
    <property type="protein sequence ID" value="RKI86961.1"/>
    <property type="molecule type" value="Genomic_DNA"/>
</dbReference>
<dbReference type="GO" id="GO:0003677">
    <property type="term" value="F:DNA binding"/>
    <property type="evidence" value="ECO:0007669"/>
    <property type="project" value="InterPro"/>
</dbReference>
<keyword evidence="2" id="KW-1185">Reference proteome</keyword>
<dbReference type="OrthoDB" id="2869809at2"/>
<organism evidence="1 2">
    <name type="scientific">Parablautia intestinalis</name>
    <dbReference type="NCBI Taxonomy" id="2320100"/>
    <lineage>
        <taxon>Bacteria</taxon>
        <taxon>Bacillati</taxon>
        <taxon>Bacillota</taxon>
        <taxon>Clostridia</taxon>
        <taxon>Lachnospirales</taxon>
        <taxon>Lachnospiraceae</taxon>
        <taxon>Parablautia</taxon>
    </lineage>
</organism>
<sequence length="421" mass="50268">METTKICKKCGRILPIEKFRLVKGQFYNPYYLSQCKECEYKYQRKYLEEKNKIEFTDNLEILIHRHYKDIKPERILDISHFKFIPLGTDETFVKLMDYKKTWLSNYGRVIRFSDGKYNLLQGSYDKYGALFYSLRENVFYDGKWIYKSVHLYAAKAVVEEFIVNPDKANNVYIWHSGFDKQDHYYRNLYPLSQEQYRVVKNHFNKTGDDSEEFILKVMNDIRYKPDDWSRSAMEPVMCGIGYRGSENVDCTSESYLKWHDMINRCYNAKFHEKQPQYKGCTVCEEWLNYNNFKVWYDQNKIAGMILDLDKDILFKGNKVYSPQTCCFVPHAVNTLFLNGKKNRGDFPLGVHFDKSKGKYRAEMSFMGRQIKLGTFDTAESAFARYKEYKEDFIKDIAGQYRNVIPDKVYEAMMDWKIEIDD</sequence>